<sequence>MDVLIFDGTFTGLLTSIYEAYYSFPNTMLILSETNYCDNFVYSKNLVITDLEKAEKVQTAIVKKTGISTLENIYLAYLSDNPDVYTKILIYIKFAFSIGFKVNEHLYDKRVKNIVDMKNKITREAHSFIGFIRFTLIDNKFLYSPIEPDNNILELLSSHFKDRFPTENFIIHDIKRGIALRYTSDKNEIDFIEMNPDEYKFLKNYKDEFEDLWKTYFKYTTILERQNTSIQKSKMPKRYWKYITEVKNNTN</sequence>
<accession>A0A937FGT1</accession>
<gene>
    <name evidence="2" type="ORF">JK634_12920</name>
</gene>
<organism evidence="2 3">
    <name type="scientific">Clostridium paridis</name>
    <dbReference type="NCBI Taxonomy" id="2803863"/>
    <lineage>
        <taxon>Bacteria</taxon>
        <taxon>Bacillati</taxon>
        <taxon>Bacillota</taxon>
        <taxon>Clostridia</taxon>
        <taxon>Eubacteriales</taxon>
        <taxon>Clostridiaceae</taxon>
        <taxon>Clostridium</taxon>
    </lineage>
</organism>
<dbReference type="AlphaFoldDB" id="A0A937FGT1"/>
<dbReference type="Pfam" id="PF13566">
    <property type="entry name" value="DUF4130"/>
    <property type="match status" value="1"/>
</dbReference>
<reference evidence="2" key="1">
    <citation type="submission" date="2021-01" db="EMBL/GenBank/DDBJ databases">
        <title>Genome public.</title>
        <authorList>
            <person name="Liu C."/>
            <person name="Sun Q."/>
        </authorList>
    </citation>
    <scope>NUCLEOTIDE SEQUENCE</scope>
    <source>
        <strain evidence="2">YIM B02565</strain>
    </source>
</reference>
<dbReference type="NCBIfam" id="TIGR03915">
    <property type="entry name" value="SAM_7_link_chp"/>
    <property type="match status" value="1"/>
</dbReference>
<comment type="caution">
    <text evidence="2">The sequence shown here is derived from an EMBL/GenBank/DDBJ whole genome shotgun (WGS) entry which is preliminary data.</text>
</comment>
<keyword evidence="3" id="KW-1185">Reference proteome</keyword>
<dbReference type="InterPro" id="IPR025404">
    <property type="entry name" value="DUF4130"/>
</dbReference>
<dbReference type="RefSeq" id="WP_202768053.1">
    <property type="nucleotide sequence ID" value="NZ_JAESWA010000022.1"/>
</dbReference>
<evidence type="ECO:0000313" key="2">
    <source>
        <dbReference type="EMBL" id="MBL4932710.1"/>
    </source>
</evidence>
<dbReference type="EMBL" id="JAESWA010000022">
    <property type="protein sequence ID" value="MBL4932710.1"/>
    <property type="molecule type" value="Genomic_DNA"/>
</dbReference>
<evidence type="ECO:0000259" key="1">
    <source>
        <dbReference type="Pfam" id="PF13566"/>
    </source>
</evidence>
<proteinExistence type="predicted"/>
<feature type="domain" description="DUF4130" evidence="1">
    <location>
        <begin position="84"/>
        <end position="245"/>
    </location>
</feature>
<name>A0A937FGT1_9CLOT</name>
<evidence type="ECO:0000313" key="3">
    <source>
        <dbReference type="Proteomes" id="UP000623681"/>
    </source>
</evidence>
<dbReference type="Proteomes" id="UP000623681">
    <property type="component" value="Unassembled WGS sequence"/>
</dbReference>
<dbReference type="InterPro" id="IPR023875">
    <property type="entry name" value="DNA_repair_put"/>
</dbReference>
<protein>
    <submittedName>
        <fullName evidence="2">TIGR03915 family putative DNA repair protein</fullName>
    </submittedName>
</protein>